<feature type="compositionally biased region" description="Polar residues" evidence="1">
    <location>
        <begin position="79"/>
        <end position="90"/>
    </location>
</feature>
<feature type="compositionally biased region" description="Low complexity" evidence="1">
    <location>
        <begin position="44"/>
        <end position="71"/>
    </location>
</feature>
<dbReference type="WBParaSite" id="maker-PairedContig_3539-snap-gene-0.2-mRNA-1">
    <property type="protein sequence ID" value="maker-PairedContig_3539-snap-gene-0.2-mRNA-1"/>
    <property type="gene ID" value="maker-PairedContig_3539-snap-gene-0.2"/>
</dbReference>
<accession>A0A1I8ENA8</accession>
<organism evidence="2">
    <name type="scientific">Wuchereria bancrofti</name>
    <dbReference type="NCBI Taxonomy" id="6293"/>
    <lineage>
        <taxon>Eukaryota</taxon>
        <taxon>Metazoa</taxon>
        <taxon>Ecdysozoa</taxon>
        <taxon>Nematoda</taxon>
        <taxon>Chromadorea</taxon>
        <taxon>Rhabditida</taxon>
        <taxon>Spirurina</taxon>
        <taxon>Spiruromorpha</taxon>
        <taxon>Filarioidea</taxon>
        <taxon>Onchocercidae</taxon>
        <taxon>Wuchereria</taxon>
    </lineage>
</organism>
<reference evidence="2" key="1">
    <citation type="submission" date="2016-11" db="UniProtKB">
        <authorList>
            <consortium name="WormBaseParasite"/>
        </authorList>
    </citation>
    <scope>IDENTIFICATION</scope>
    <source>
        <strain evidence="2">pt0022</strain>
    </source>
</reference>
<feature type="region of interest" description="Disordered" evidence="1">
    <location>
        <begin position="1"/>
        <end position="111"/>
    </location>
</feature>
<feature type="compositionally biased region" description="Basic and acidic residues" evidence="1">
    <location>
        <begin position="1"/>
        <end position="18"/>
    </location>
</feature>
<feature type="compositionally biased region" description="Low complexity" evidence="1">
    <location>
        <begin position="91"/>
        <end position="111"/>
    </location>
</feature>
<evidence type="ECO:0000256" key="1">
    <source>
        <dbReference type="SAM" id="MobiDB-lite"/>
    </source>
</evidence>
<feature type="compositionally biased region" description="Polar residues" evidence="1">
    <location>
        <begin position="19"/>
        <end position="35"/>
    </location>
</feature>
<protein>
    <submittedName>
        <fullName evidence="2">Uncharacterized protein</fullName>
    </submittedName>
</protein>
<dbReference type="STRING" id="6293.A0A1I8ENA8"/>
<proteinExistence type="predicted"/>
<dbReference type="AlphaFoldDB" id="A0A1I8ENA8"/>
<sequence>MREILSNDNNDYSKHILSDKTSLSTSNTPPLQSMLSLFEPCGRSNSTSSMPSISVTSFQQKHKQQQQQQQEGGEGGKFNQPQYSLDHSSGTSTSTNAYSQSSSLSPSVEQV</sequence>
<name>A0A1I8ENA8_WUCBA</name>
<evidence type="ECO:0000313" key="2">
    <source>
        <dbReference type="WBParaSite" id="maker-PairedContig_3539-snap-gene-0.2-mRNA-1"/>
    </source>
</evidence>